<keyword evidence="3" id="KW-1185">Reference proteome</keyword>
<name>A0A9Q3HCG4_9BASI</name>
<feature type="compositionally biased region" description="Pro residues" evidence="1">
    <location>
        <begin position="82"/>
        <end position="99"/>
    </location>
</feature>
<dbReference type="EMBL" id="AVOT02015737">
    <property type="protein sequence ID" value="MBW0500288.1"/>
    <property type="molecule type" value="Genomic_DNA"/>
</dbReference>
<proteinExistence type="predicted"/>
<protein>
    <submittedName>
        <fullName evidence="2">Uncharacterized protein</fullName>
    </submittedName>
</protein>
<gene>
    <name evidence="2" type="ORF">O181_040003</name>
</gene>
<feature type="region of interest" description="Disordered" evidence="1">
    <location>
        <begin position="76"/>
        <end position="106"/>
    </location>
</feature>
<feature type="region of interest" description="Disordered" evidence="1">
    <location>
        <begin position="40"/>
        <end position="60"/>
    </location>
</feature>
<comment type="caution">
    <text evidence="2">The sequence shown here is derived from an EMBL/GenBank/DDBJ whole genome shotgun (WGS) entry which is preliminary data.</text>
</comment>
<sequence>MDRALAGSESESLRPQLFRTAWPKLGPDCLVRWAILTGPPQAEGSTRQTRSAAHKRLSGLKPLARSTNGYSLIYANRIENGPSPPIDQIPNAPAAPPPKPSKKTQE</sequence>
<dbReference type="Proteomes" id="UP000765509">
    <property type="component" value="Unassembled WGS sequence"/>
</dbReference>
<accession>A0A9Q3HCG4</accession>
<organism evidence="2 3">
    <name type="scientific">Austropuccinia psidii MF-1</name>
    <dbReference type="NCBI Taxonomy" id="1389203"/>
    <lineage>
        <taxon>Eukaryota</taxon>
        <taxon>Fungi</taxon>
        <taxon>Dikarya</taxon>
        <taxon>Basidiomycota</taxon>
        <taxon>Pucciniomycotina</taxon>
        <taxon>Pucciniomycetes</taxon>
        <taxon>Pucciniales</taxon>
        <taxon>Sphaerophragmiaceae</taxon>
        <taxon>Austropuccinia</taxon>
    </lineage>
</organism>
<evidence type="ECO:0000313" key="2">
    <source>
        <dbReference type="EMBL" id="MBW0500288.1"/>
    </source>
</evidence>
<evidence type="ECO:0000256" key="1">
    <source>
        <dbReference type="SAM" id="MobiDB-lite"/>
    </source>
</evidence>
<evidence type="ECO:0000313" key="3">
    <source>
        <dbReference type="Proteomes" id="UP000765509"/>
    </source>
</evidence>
<reference evidence="2" key="1">
    <citation type="submission" date="2021-03" db="EMBL/GenBank/DDBJ databases">
        <title>Draft genome sequence of rust myrtle Austropuccinia psidii MF-1, a brazilian biotype.</title>
        <authorList>
            <person name="Quecine M.C."/>
            <person name="Pachon D.M.R."/>
            <person name="Bonatelli M.L."/>
            <person name="Correr F.H."/>
            <person name="Franceschini L.M."/>
            <person name="Leite T.F."/>
            <person name="Margarido G.R.A."/>
            <person name="Almeida C.A."/>
            <person name="Ferrarezi J.A."/>
            <person name="Labate C.A."/>
        </authorList>
    </citation>
    <scope>NUCLEOTIDE SEQUENCE</scope>
    <source>
        <strain evidence="2">MF-1</strain>
    </source>
</reference>
<dbReference type="AlphaFoldDB" id="A0A9Q3HCG4"/>